<dbReference type="InterPro" id="IPR007862">
    <property type="entry name" value="Adenylate_kinase_lid-dom"/>
</dbReference>
<dbReference type="FunFam" id="3.40.50.300:FF:000106">
    <property type="entry name" value="Adenylate kinase mitochondrial"/>
    <property type="match status" value="1"/>
</dbReference>
<evidence type="ECO:0000259" key="5">
    <source>
        <dbReference type="Pfam" id="PF05191"/>
    </source>
</evidence>
<dbReference type="GO" id="GO:0005524">
    <property type="term" value="F:ATP binding"/>
    <property type="evidence" value="ECO:0007669"/>
    <property type="project" value="InterPro"/>
</dbReference>
<proteinExistence type="inferred from homology"/>
<reference evidence="6" key="1">
    <citation type="submission" date="2019-05" db="EMBL/GenBank/DDBJ databases">
        <title>Annotation for the trematode Fasciolopsis buski.</title>
        <authorList>
            <person name="Choi Y.-J."/>
        </authorList>
    </citation>
    <scope>NUCLEOTIDE SEQUENCE</scope>
    <source>
        <strain evidence="6">HT</strain>
        <tissue evidence="6">Whole worm</tissue>
    </source>
</reference>
<evidence type="ECO:0000256" key="2">
    <source>
        <dbReference type="ARBA" id="ARBA00022741"/>
    </source>
</evidence>
<dbReference type="InterPro" id="IPR006259">
    <property type="entry name" value="Adenyl_kin_sub"/>
</dbReference>
<evidence type="ECO:0000256" key="3">
    <source>
        <dbReference type="ARBA" id="ARBA00022777"/>
    </source>
</evidence>
<comment type="caution">
    <text evidence="6">The sequence shown here is derived from an EMBL/GenBank/DDBJ whole genome shotgun (WGS) entry which is preliminary data.</text>
</comment>
<dbReference type="Gene3D" id="3.40.50.300">
    <property type="entry name" value="P-loop containing nucleotide triphosphate hydrolases"/>
    <property type="match status" value="1"/>
</dbReference>
<dbReference type="PRINTS" id="PR00094">
    <property type="entry name" value="ADENYLTKNASE"/>
</dbReference>
<protein>
    <submittedName>
        <fullName evidence="6">Adenylate kinase isoenzyme mitochondrial</fullName>
    </submittedName>
</protein>
<dbReference type="Pfam" id="PF05191">
    <property type="entry name" value="ADK_lid"/>
    <property type="match status" value="1"/>
</dbReference>
<comment type="similarity">
    <text evidence="4">Belongs to the adenylate kinase family.</text>
</comment>
<dbReference type="NCBIfam" id="NF011100">
    <property type="entry name" value="PRK14527.1"/>
    <property type="match status" value="1"/>
</dbReference>
<dbReference type="PROSITE" id="PS00113">
    <property type="entry name" value="ADENYLATE_KINASE"/>
    <property type="match status" value="1"/>
</dbReference>
<dbReference type="InterPro" id="IPR033690">
    <property type="entry name" value="Adenylat_kinase_CS"/>
</dbReference>
<dbReference type="HAMAP" id="MF_00235">
    <property type="entry name" value="Adenylate_kinase_Adk"/>
    <property type="match status" value="1"/>
</dbReference>
<keyword evidence="3 4" id="KW-0418">Kinase</keyword>
<evidence type="ECO:0000256" key="1">
    <source>
        <dbReference type="ARBA" id="ARBA00022679"/>
    </source>
</evidence>
<evidence type="ECO:0000313" key="6">
    <source>
        <dbReference type="EMBL" id="KAA0191922.1"/>
    </source>
</evidence>
<accession>A0A8E0RVD8</accession>
<dbReference type="CDD" id="cd01428">
    <property type="entry name" value="ADK"/>
    <property type="match status" value="1"/>
</dbReference>
<dbReference type="Pfam" id="PF00406">
    <property type="entry name" value="ADK"/>
    <property type="match status" value="1"/>
</dbReference>
<dbReference type="SUPFAM" id="SSF52540">
    <property type="entry name" value="P-loop containing nucleoside triphosphate hydrolases"/>
    <property type="match status" value="1"/>
</dbReference>
<organism evidence="6 7">
    <name type="scientific">Fasciolopsis buskii</name>
    <dbReference type="NCBI Taxonomy" id="27845"/>
    <lineage>
        <taxon>Eukaryota</taxon>
        <taxon>Metazoa</taxon>
        <taxon>Spiralia</taxon>
        <taxon>Lophotrochozoa</taxon>
        <taxon>Platyhelminthes</taxon>
        <taxon>Trematoda</taxon>
        <taxon>Digenea</taxon>
        <taxon>Plagiorchiida</taxon>
        <taxon>Echinostomata</taxon>
        <taxon>Echinostomatoidea</taxon>
        <taxon>Fasciolidae</taxon>
        <taxon>Fasciolopsis</taxon>
    </lineage>
</organism>
<keyword evidence="7" id="KW-1185">Reference proteome</keyword>
<keyword evidence="2" id="KW-0547">Nucleotide-binding</keyword>
<dbReference type="EMBL" id="LUCM01006038">
    <property type="protein sequence ID" value="KAA0191922.1"/>
    <property type="molecule type" value="Genomic_DNA"/>
</dbReference>
<dbReference type="NCBIfam" id="NF001381">
    <property type="entry name" value="PRK00279.1-3"/>
    <property type="match status" value="1"/>
</dbReference>
<dbReference type="GO" id="GO:0004017">
    <property type="term" value="F:AMP kinase activity"/>
    <property type="evidence" value="ECO:0007669"/>
    <property type="project" value="InterPro"/>
</dbReference>
<evidence type="ECO:0000313" key="7">
    <source>
        <dbReference type="Proteomes" id="UP000728185"/>
    </source>
</evidence>
<dbReference type="InterPro" id="IPR000850">
    <property type="entry name" value="Adenylat/UMP-CMP_kin"/>
</dbReference>
<sequence length="237" mass="27160">MDWIRSFWDRHNILHIQSNFVFIGPPGSGKGTQAAMIAKHFKLCHLSTGDMLRASVASGSPTGMKVKDTLAGGQLVPDEIVCELIDKHITKPECRNGFLLDGFPRTEKQAEKLDELLHKRKQKIAAAVEFNVDDKILEERICGRLFHQASGRSYHEKFNPPKIPMTDDVTGDRLVRRPDDTPEVLRKRLVNYHKMTYPLVNYYKSRNLLVVVDASKSIDQMYVDLVDRLVCFRHTRM</sequence>
<dbReference type="Proteomes" id="UP000728185">
    <property type="component" value="Unassembled WGS sequence"/>
</dbReference>
<feature type="domain" description="Adenylate kinase active site lid" evidence="5">
    <location>
        <begin position="144"/>
        <end position="179"/>
    </location>
</feature>
<keyword evidence="1 4" id="KW-0808">Transferase</keyword>
<dbReference type="InterPro" id="IPR027417">
    <property type="entry name" value="P-loop_NTPase"/>
</dbReference>
<name>A0A8E0RVD8_9TREM</name>
<dbReference type="AlphaFoldDB" id="A0A8E0RVD8"/>
<gene>
    <name evidence="6" type="ORF">FBUS_09254</name>
</gene>
<evidence type="ECO:0000256" key="4">
    <source>
        <dbReference type="RuleBase" id="RU003330"/>
    </source>
</evidence>
<dbReference type="PANTHER" id="PTHR23359">
    <property type="entry name" value="NUCLEOTIDE KINASE"/>
    <property type="match status" value="1"/>
</dbReference>
<dbReference type="OrthoDB" id="439792at2759"/>
<dbReference type="NCBIfam" id="TIGR01351">
    <property type="entry name" value="adk"/>
    <property type="match status" value="1"/>
</dbReference>